<dbReference type="Gene3D" id="1.10.3120.10">
    <property type="entry name" value="Trigger factor, C-terminal domain"/>
    <property type="match status" value="1"/>
</dbReference>
<comment type="caution">
    <text evidence="2">The sequence shown here is derived from an EMBL/GenBank/DDBJ whole genome shotgun (WGS) entry which is preliminary data.</text>
</comment>
<proteinExistence type="predicted"/>
<dbReference type="GO" id="GO:0003755">
    <property type="term" value="F:peptidyl-prolyl cis-trans isomerase activity"/>
    <property type="evidence" value="ECO:0007669"/>
    <property type="project" value="InterPro"/>
</dbReference>
<dbReference type="GO" id="GO:0051083">
    <property type="term" value="P:'de novo' cotranslational protein folding"/>
    <property type="evidence" value="ECO:0007669"/>
    <property type="project" value="TreeGrafter"/>
</dbReference>
<gene>
    <name evidence="2" type="ORF">S01H1_42782</name>
</gene>
<accession>X0WA44</accession>
<dbReference type="GO" id="GO:0015031">
    <property type="term" value="P:protein transport"/>
    <property type="evidence" value="ECO:0007669"/>
    <property type="project" value="InterPro"/>
</dbReference>
<feature type="domain" description="Trigger factor ribosome-binding bacterial" evidence="1">
    <location>
        <begin position="1"/>
        <end position="142"/>
    </location>
</feature>
<dbReference type="GO" id="GO:0043335">
    <property type="term" value="P:protein unfolding"/>
    <property type="evidence" value="ECO:0007669"/>
    <property type="project" value="TreeGrafter"/>
</dbReference>
<protein>
    <recommendedName>
        <fullName evidence="1">Trigger factor ribosome-binding bacterial domain-containing protein</fullName>
    </recommendedName>
</protein>
<evidence type="ECO:0000313" key="2">
    <source>
        <dbReference type="EMBL" id="GAG09521.1"/>
    </source>
</evidence>
<evidence type="ECO:0000259" key="1">
    <source>
        <dbReference type="Pfam" id="PF05697"/>
    </source>
</evidence>
<feature type="non-terminal residue" evidence="2">
    <location>
        <position position="158"/>
    </location>
</feature>
<dbReference type="InterPro" id="IPR036611">
    <property type="entry name" value="Trigger_fac_ribosome-bd_sf"/>
</dbReference>
<dbReference type="AlphaFoldDB" id="X0WA44"/>
<name>X0WA44_9ZZZZ</name>
<dbReference type="InterPro" id="IPR005215">
    <property type="entry name" value="Trig_fac"/>
</dbReference>
<dbReference type="InterPro" id="IPR008881">
    <property type="entry name" value="Trigger_fac_ribosome-bd_bac"/>
</dbReference>
<dbReference type="PANTHER" id="PTHR30560">
    <property type="entry name" value="TRIGGER FACTOR CHAPERONE AND PEPTIDYL-PROLYL CIS/TRANS ISOMERASE"/>
    <property type="match status" value="1"/>
</dbReference>
<dbReference type="Gene3D" id="3.30.70.1050">
    <property type="entry name" value="Trigger factor ribosome-binding domain"/>
    <property type="match status" value="1"/>
</dbReference>
<dbReference type="PANTHER" id="PTHR30560:SF3">
    <property type="entry name" value="TRIGGER FACTOR-LIKE PROTEIN TIG, CHLOROPLASTIC"/>
    <property type="match status" value="1"/>
</dbReference>
<reference evidence="2" key="1">
    <citation type="journal article" date="2014" name="Front. Microbiol.">
        <title>High frequency of phylogenetically diverse reductive dehalogenase-homologous genes in deep subseafloor sedimentary metagenomes.</title>
        <authorList>
            <person name="Kawai M."/>
            <person name="Futagami T."/>
            <person name="Toyoda A."/>
            <person name="Takaki Y."/>
            <person name="Nishi S."/>
            <person name="Hori S."/>
            <person name="Arai W."/>
            <person name="Tsubouchi T."/>
            <person name="Morono Y."/>
            <person name="Uchiyama I."/>
            <person name="Ito T."/>
            <person name="Fujiyama A."/>
            <person name="Inagaki F."/>
            <person name="Takami H."/>
        </authorList>
    </citation>
    <scope>NUCLEOTIDE SEQUENCE</scope>
    <source>
        <strain evidence="2">Expedition CK06-06</strain>
    </source>
</reference>
<sequence>MKVTNDKTENSQAFLTIEMEPAEVEDSLEAAYHRLVKKTNIPGFRKGKTPRDILERHIGKESLLEEALNSLLPQAYEKAIKEQNIEPIAKANIEITQTDPVIFKATVPLPPTIKLGDYHHLQIAPDSVEITDNDVNAEIEQLRHQHATWEPVERPVEF</sequence>
<dbReference type="GO" id="GO:0044183">
    <property type="term" value="F:protein folding chaperone"/>
    <property type="evidence" value="ECO:0007669"/>
    <property type="project" value="TreeGrafter"/>
</dbReference>
<dbReference type="GO" id="GO:0043022">
    <property type="term" value="F:ribosome binding"/>
    <property type="evidence" value="ECO:0007669"/>
    <property type="project" value="TreeGrafter"/>
</dbReference>
<dbReference type="SUPFAM" id="SSF102735">
    <property type="entry name" value="Trigger factor ribosome-binding domain"/>
    <property type="match status" value="1"/>
</dbReference>
<dbReference type="Gene3D" id="3.10.50.40">
    <property type="match status" value="1"/>
</dbReference>
<dbReference type="Pfam" id="PF05697">
    <property type="entry name" value="Trigger_N"/>
    <property type="match status" value="1"/>
</dbReference>
<dbReference type="InterPro" id="IPR046357">
    <property type="entry name" value="PPIase_dom_sf"/>
</dbReference>
<dbReference type="InterPro" id="IPR037041">
    <property type="entry name" value="Trigger_fac_C_sf"/>
</dbReference>
<dbReference type="EMBL" id="BARS01027226">
    <property type="protein sequence ID" value="GAG09521.1"/>
    <property type="molecule type" value="Genomic_DNA"/>
</dbReference>
<organism evidence="2">
    <name type="scientific">marine sediment metagenome</name>
    <dbReference type="NCBI Taxonomy" id="412755"/>
    <lineage>
        <taxon>unclassified sequences</taxon>
        <taxon>metagenomes</taxon>
        <taxon>ecological metagenomes</taxon>
    </lineage>
</organism>